<feature type="domain" description="Enoyl reductase (ER)" evidence="1">
    <location>
        <begin position="10"/>
        <end position="323"/>
    </location>
</feature>
<proteinExistence type="predicted"/>
<dbReference type="InterPro" id="IPR051397">
    <property type="entry name" value="Zn-ADH-like_protein"/>
</dbReference>
<protein>
    <submittedName>
        <fullName evidence="2">NADPH:quinone oxidoreductase family protein</fullName>
    </submittedName>
</protein>
<comment type="caution">
    <text evidence="2">The sequence shown here is derived from an EMBL/GenBank/DDBJ whole genome shotgun (WGS) entry which is preliminary data.</text>
</comment>
<dbReference type="InterPro" id="IPR036291">
    <property type="entry name" value="NAD(P)-bd_dom_sf"/>
</dbReference>
<dbReference type="SMART" id="SM00829">
    <property type="entry name" value="PKS_ER"/>
    <property type="match status" value="1"/>
</dbReference>
<dbReference type="InterPro" id="IPR013149">
    <property type="entry name" value="ADH-like_C"/>
</dbReference>
<dbReference type="InterPro" id="IPR020843">
    <property type="entry name" value="ER"/>
</dbReference>
<evidence type="ECO:0000313" key="2">
    <source>
        <dbReference type="EMBL" id="GAA2031753.1"/>
    </source>
</evidence>
<organism evidence="2 3">
    <name type="scientific">Yaniella flava</name>
    <dbReference type="NCBI Taxonomy" id="287930"/>
    <lineage>
        <taxon>Bacteria</taxon>
        <taxon>Bacillati</taxon>
        <taxon>Actinomycetota</taxon>
        <taxon>Actinomycetes</taxon>
        <taxon>Micrococcales</taxon>
        <taxon>Micrococcaceae</taxon>
        <taxon>Yaniella</taxon>
    </lineage>
</organism>
<dbReference type="Gene3D" id="3.90.180.10">
    <property type="entry name" value="Medium-chain alcohol dehydrogenases, catalytic domain"/>
    <property type="match status" value="1"/>
</dbReference>
<dbReference type="EMBL" id="BAAAMN010000016">
    <property type="protein sequence ID" value="GAA2031753.1"/>
    <property type="molecule type" value="Genomic_DNA"/>
</dbReference>
<dbReference type="Gene3D" id="3.40.50.720">
    <property type="entry name" value="NAD(P)-binding Rossmann-like Domain"/>
    <property type="match status" value="1"/>
</dbReference>
<dbReference type="CDD" id="cd08241">
    <property type="entry name" value="QOR1"/>
    <property type="match status" value="1"/>
</dbReference>
<dbReference type="PANTHER" id="PTHR43677:SF4">
    <property type="entry name" value="QUINONE OXIDOREDUCTASE-LIKE PROTEIN 2"/>
    <property type="match status" value="1"/>
</dbReference>
<dbReference type="PANTHER" id="PTHR43677">
    <property type="entry name" value="SHORT-CHAIN DEHYDROGENASE/REDUCTASE"/>
    <property type="match status" value="1"/>
</dbReference>
<reference evidence="3" key="1">
    <citation type="journal article" date="2019" name="Int. J. Syst. Evol. Microbiol.">
        <title>The Global Catalogue of Microorganisms (GCM) 10K type strain sequencing project: providing services to taxonomists for standard genome sequencing and annotation.</title>
        <authorList>
            <consortium name="The Broad Institute Genomics Platform"/>
            <consortium name="The Broad Institute Genome Sequencing Center for Infectious Disease"/>
            <person name="Wu L."/>
            <person name="Ma J."/>
        </authorList>
    </citation>
    <scope>NUCLEOTIDE SEQUENCE [LARGE SCALE GENOMIC DNA]</scope>
    <source>
        <strain evidence="3">JCM 13595</strain>
    </source>
</reference>
<dbReference type="RefSeq" id="WP_343956505.1">
    <property type="nucleotide sequence ID" value="NZ_BAAAMN010000016.1"/>
</dbReference>
<dbReference type="InterPro" id="IPR013154">
    <property type="entry name" value="ADH-like_N"/>
</dbReference>
<evidence type="ECO:0000313" key="3">
    <source>
        <dbReference type="Proteomes" id="UP001501461"/>
    </source>
</evidence>
<dbReference type="Pfam" id="PF08240">
    <property type="entry name" value="ADH_N"/>
    <property type="match status" value="1"/>
</dbReference>
<dbReference type="SUPFAM" id="SSF50129">
    <property type="entry name" value="GroES-like"/>
    <property type="match status" value="1"/>
</dbReference>
<evidence type="ECO:0000259" key="1">
    <source>
        <dbReference type="SMART" id="SM00829"/>
    </source>
</evidence>
<dbReference type="SUPFAM" id="SSF51735">
    <property type="entry name" value="NAD(P)-binding Rossmann-fold domains"/>
    <property type="match status" value="1"/>
</dbReference>
<gene>
    <name evidence="2" type="ORF">GCM10009720_10000</name>
</gene>
<dbReference type="Proteomes" id="UP001501461">
    <property type="component" value="Unassembled WGS sequence"/>
</dbReference>
<dbReference type="InterPro" id="IPR011032">
    <property type="entry name" value="GroES-like_sf"/>
</dbReference>
<dbReference type="Pfam" id="PF00107">
    <property type="entry name" value="ADH_zinc_N"/>
    <property type="match status" value="1"/>
</dbReference>
<accession>A0ABP5FU67</accession>
<name>A0ABP5FU67_9MICC</name>
<sequence>MRALTVREFGKPESIELLELPNPTPKSDEVLIDVQASSINYPDLMVIDGTYQALPKLPFTPGIEVAGRVAAVGNRSSKFRIDDRVLALVPHGGHAEKVIATEHQIYALPDEVTYIDAAAFSVVYATAWIGLMHRAGLRASDTVLITGAGGGVGSAGVDLANAYGANTVIALARDNDRADLARSLGAHHVLTSTPSTLRDDIMHITDGQGVDITLESVGGDVLKQVIRATGWEGNIVITGFASGSQPEIKPGHILVKNISVHGFQLTDYRDRRPQLLGRAFHEMLPMVSNKTLVPPIANIHSLEDSIAAFNRFRAGGLRGKVIISMVD</sequence>
<keyword evidence="3" id="KW-1185">Reference proteome</keyword>